<proteinExistence type="predicted"/>
<dbReference type="AlphaFoldDB" id="A0ABD2ABS8"/>
<organism evidence="2 3">
    <name type="scientific">Vespula squamosa</name>
    <name type="common">Southern yellow jacket</name>
    <name type="synonym">Wasp</name>
    <dbReference type="NCBI Taxonomy" id="30214"/>
    <lineage>
        <taxon>Eukaryota</taxon>
        <taxon>Metazoa</taxon>
        <taxon>Ecdysozoa</taxon>
        <taxon>Arthropoda</taxon>
        <taxon>Hexapoda</taxon>
        <taxon>Insecta</taxon>
        <taxon>Pterygota</taxon>
        <taxon>Neoptera</taxon>
        <taxon>Endopterygota</taxon>
        <taxon>Hymenoptera</taxon>
        <taxon>Apocrita</taxon>
        <taxon>Aculeata</taxon>
        <taxon>Vespoidea</taxon>
        <taxon>Vespidae</taxon>
        <taxon>Vespinae</taxon>
        <taxon>Vespula</taxon>
    </lineage>
</organism>
<dbReference type="EMBL" id="JAUDFV010000152">
    <property type="protein sequence ID" value="KAL2718059.1"/>
    <property type="molecule type" value="Genomic_DNA"/>
</dbReference>
<reference evidence="2 3" key="1">
    <citation type="journal article" date="2024" name="Ann. Entomol. Soc. Am.">
        <title>Genomic analyses of the southern and eastern yellowjacket wasps (Hymenoptera: Vespidae) reveal evolutionary signatures of social life.</title>
        <authorList>
            <person name="Catto M.A."/>
            <person name="Caine P.B."/>
            <person name="Orr S.E."/>
            <person name="Hunt B.G."/>
            <person name="Goodisman M.A.D."/>
        </authorList>
    </citation>
    <scope>NUCLEOTIDE SEQUENCE [LARGE SCALE GENOMIC DNA]</scope>
    <source>
        <strain evidence="2">233</strain>
        <tissue evidence="2">Head and thorax</tissue>
    </source>
</reference>
<feature type="compositionally biased region" description="Pro residues" evidence="1">
    <location>
        <begin position="129"/>
        <end position="147"/>
    </location>
</feature>
<name>A0ABD2ABS8_VESSQ</name>
<evidence type="ECO:0000313" key="3">
    <source>
        <dbReference type="Proteomes" id="UP001607302"/>
    </source>
</evidence>
<comment type="caution">
    <text evidence="2">The sequence shown here is derived from an EMBL/GenBank/DDBJ whole genome shotgun (WGS) entry which is preliminary data.</text>
</comment>
<accession>A0ABD2ABS8</accession>
<dbReference type="Proteomes" id="UP001607302">
    <property type="component" value="Unassembled WGS sequence"/>
</dbReference>
<feature type="region of interest" description="Disordered" evidence="1">
    <location>
        <begin position="127"/>
        <end position="163"/>
    </location>
</feature>
<evidence type="ECO:0000313" key="2">
    <source>
        <dbReference type="EMBL" id="KAL2718059.1"/>
    </source>
</evidence>
<keyword evidence="3" id="KW-1185">Reference proteome</keyword>
<protein>
    <submittedName>
        <fullName evidence="2">Uncharacterized protein</fullName>
    </submittedName>
</protein>
<gene>
    <name evidence="2" type="ORF">V1478_011935</name>
</gene>
<evidence type="ECO:0000256" key="1">
    <source>
        <dbReference type="SAM" id="MobiDB-lite"/>
    </source>
</evidence>
<sequence>MTRFLENEKSERIEHVSFRGKESLLYLYWINPSMDKRPSKKRVIRHRASTSDWLFTEQSPFAPSVADHSRWRTDFIICTFVAGTVTTGFAVAAGAIGRNVSVKVKEDFRESRRDERRISGALKVRRIPTPLPLPVPQPLPPPPPPSPSSQSPPTNPSHPRVAIEPSTRIFERSFLLMRLLCDSVSFSNGSTRRVRQG</sequence>